<evidence type="ECO:0000313" key="3">
    <source>
        <dbReference type="EMBL" id="KAL3421497.1"/>
    </source>
</evidence>
<sequence>MSSVMDTMHSPSPGTLSGDIQLTRDGKKRTKKRVRAFTSDDRASHRIIEKQRREALNQQFLELARLLPGLANVRRLSKSVIVSESISYLKAQREIRLAAAKEVRLLLTERDNALERLNGHQGQFNAVTHGKQAGRPISEALLNLLNVEDEKFGSFPGGFGDNGPNDEQEEEHLIEGTTQEQNENNENVPFISEAFGSTNEHLIPENNPENGFLKELHGQIQPLPHHDAADHLMGTTNQLPIHIDMQEIDCTQPLSINPELGIGWTDMGLDQAISVQHAQPSIASNFEDFSQSAFSQHGFFPGVSFPNSQDNFFMPQNSNRQHENLQSYQVHDPY</sequence>
<evidence type="ECO:0000256" key="1">
    <source>
        <dbReference type="SAM" id="MobiDB-lite"/>
    </source>
</evidence>
<feature type="region of interest" description="Disordered" evidence="1">
    <location>
        <begin position="1"/>
        <end position="32"/>
    </location>
</feature>
<keyword evidence="4" id="KW-1185">Reference proteome</keyword>
<dbReference type="Proteomes" id="UP001629113">
    <property type="component" value="Unassembled WGS sequence"/>
</dbReference>
<proteinExistence type="predicted"/>
<dbReference type="SMART" id="SM00353">
    <property type="entry name" value="HLH"/>
    <property type="match status" value="1"/>
</dbReference>
<dbReference type="Pfam" id="PF00010">
    <property type="entry name" value="HLH"/>
    <property type="match status" value="1"/>
</dbReference>
<feature type="compositionally biased region" description="Polar residues" evidence="1">
    <location>
        <begin position="1"/>
        <end position="20"/>
    </location>
</feature>
<dbReference type="CDD" id="cd00083">
    <property type="entry name" value="bHLH_SF"/>
    <property type="match status" value="1"/>
</dbReference>
<name>A0ABR4PDV2_9HELO</name>
<dbReference type="SUPFAM" id="SSF47459">
    <property type="entry name" value="HLH, helix-loop-helix DNA-binding domain"/>
    <property type="match status" value="1"/>
</dbReference>
<evidence type="ECO:0000313" key="4">
    <source>
        <dbReference type="Proteomes" id="UP001629113"/>
    </source>
</evidence>
<dbReference type="PROSITE" id="PS50888">
    <property type="entry name" value="BHLH"/>
    <property type="match status" value="1"/>
</dbReference>
<dbReference type="EMBL" id="JBFCZG010000006">
    <property type="protein sequence ID" value="KAL3421497.1"/>
    <property type="molecule type" value="Genomic_DNA"/>
</dbReference>
<dbReference type="InterPro" id="IPR036638">
    <property type="entry name" value="HLH_DNA-bd_sf"/>
</dbReference>
<dbReference type="InterPro" id="IPR011598">
    <property type="entry name" value="bHLH_dom"/>
</dbReference>
<evidence type="ECO:0000259" key="2">
    <source>
        <dbReference type="PROSITE" id="PS50888"/>
    </source>
</evidence>
<protein>
    <recommendedName>
        <fullName evidence="2">BHLH domain-containing protein</fullName>
    </recommendedName>
</protein>
<reference evidence="3 4" key="1">
    <citation type="submission" date="2024-06" db="EMBL/GenBank/DDBJ databases">
        <title>Complete genome of Phlyctema vagabunda strain 19-DSS-EL-015.</title>
        <authorList>
            <person name="Fiorenzani C."/>
        </authorList>
    </citation>
    <scope>NUCLEOTIDE SEQUENCE [LARGE SCALE GENOMIC DNA]</scope>
    <source>
        <strain evidence="3 4">19-DSS-EL-015</strain>
    </source>
</reference>
<comment type="caution">
    <text evidence="3">The sequence shown here is derived from an EMBL/GenBank/DDBJ whole genome shotgun (WGS) entry which is preliminary data.</text>
</comment>
<dbReference type="Gene3D" id="4.10.280.10">
    <property type="entry name" value="Helix-loop-helix DNA-binding domain"/>
    <property type="match status" value="1"/>
</dbReference>
<accession>A0ABR4PDV2</accession>
<feature type="domain" description="BHLH" evidence="2">
    <location>
        <begin position="40"/>
        <end position="92"/>
    </location>
</feature>
<gene>
    <name evidence="3" type="ORF">PVAG01_07942</name>
</gene>
<feature type="region of interest" description="Disordered" evidence="1">
    <location>
        <begin position="156"/>
        <end position="185"/>
    </location>
</feature>
<feature type="compositionally biased region" description="Low complexity" evidence="1">
    <location>
        <begin position="175"/>
        <end position="185"/>
    </location>
</feature>
<organism evidence="3 4">
    <name type="scientific">Phlyctema vagabunda</name>
    <dbReference type="NCBI Taxonomy" id="108571"/>
    <lineage>
        <taxon>Eukaryota</taxon>
        <taxon>Fungi</taxon>
        <taxon>Dikarya</taxon>
        <taxon>Ascomycota</taxon>
        <taxon>Pezizomycotina</taxon>
        <taxon>Leotiomycetes</taxon>
        <taxon>Helotiales</taxon>
        <taxon>Dermateaceae</taxon>
        <taxon>Phlyctema</taxon>
    </lineage>
</organism>